<gene>
    <name evidence="1" type="ORF">NITHO_2310027</name>
</gene>
<evidence type="ECO:0000313" key="1">
    <source>
        <dbReference type="EMBL" id="CCF83484.1"/>
    </source>
</evidence>
<name>I4EFM2_9BACT</name>
<protein>
    <submittedName>
        <fullName evidence="1">Uncharacterized protein</fullName>
    </submittedName>
</protein>
<dbReference type="AlphaFoldDB" id="I4EFM2"/>
<organism evidence="1 2">
    <name type="scientific">Nitrolancea hollandica Lb</name>
    <dbReference type="NCBI Taxonomy" id="1129897"/>
    <lineage>
        <taxon>Bacteria</taxon>
        <taxon>Pseudomonadati</taxon>
        <taxon>Thermomicrobiota</taxon>
        <taxon>Thermomicrobia</taxon>
        <taxon>Sphaerobacterales</taxon>
        <taxon>Sphaerobacterineae</taxon>
        <taxon>Sphaerobacteraceae</taxon>
        <taxon>Nitrolancea</taxon>
    </lineage>
</organism>
<sequence length="102" mass="11783">MKLWTAQELKQAYAKQQKGPAVADNQTVYFVVARNEGGEEIIQRHRATDPELARTYANKAANKLRRWPDDDPDMPNKFDYVFVYRGIKQRWDRAAGGLVDVD</sequence>
<dbReference type="Proteomes" id="UP000004221">
    <property type="component" value="Unassembled WGS sequence"/>
</dbReference>
<dbReference type="EMBL" id="CAGS01000148">
    <property type="protein sequence ID" value="CCF83484.1"/>
    <property type="molecule type" value="Genomic_DNA"/>
</dbReference>
<keyword evidence="2" id="KW-1185">Reference proteome</keyword>
<proteinExistence type="predicted"/>
<comment type="caution">
    <text evidence="1">The sequence shown here is derived from an EMBL/GenBank/DDBJ whole genome shotgun (WGS) entry which is preliminary data.</text>
</comment>
<accession>I4EFM2</accession>
<reference evidence="1 2" key="1">
    <citation type="journal article" date="2012" name="ISME J.">
        <title>Nitrification expanded: discovery, physiology and genomics of a nitrite-oxidizing bacterium from the phylum Chloroflexi.</title>
        <authorList>
            <person name="Sorokin D.Y."/>
            <person name="Lucker S."/>
            <person name="Vejmelkova D."/>
            <person name="Kostrikina N.A."/>
            <person name="Kleerebezem R."/>
            <person name="Rijpstra W.I."/>
            <person name="Damste J.S."/>
            <person name="Le Paslier D."/>
            <person name="Muyzer G."/>
            <person name="Wagner M."/>
            <person name="van Loosdrecht M.C."/>
            <person name="Daims H."/>
        </authorList>
    </citation>
    <scope>NUCLEOTIDE SEQUENCE [LARGE SCALE GENOMIC DNA]</scope>
    <source>
        <strain evidence="2">none</strain>
    </source>
</reference>
<evidence type="ECO:0000313" key="2">
    <source>
        <dbReference type="Proteomes" id="UP000004221"/>
    </source>
</evidence>